<evidence type="ECO:0000256" key="10">
    <source>
        <dbReference type="SAM" id="Phobius"/>
    </source>
</evidence>
<dbReference type="PANTHER" id="PTHR42650:SF1">
    <property type="entry name" value="GUIDED ENTRY OF TAIL-ANCHORED PROTEINS FACTOR 1"/>
    <property type="match status" value="1"/>
</dbReference>
<comment type="similarity">
    <text evidence="2">Belongs to the WRB/GET1 family.</text>
</comment>
<evidence type="ECO:0000313" key="12">
    <source>
        <dbReference type="Proteomes" id="UP001186944"/>
    </source>
</evidence>
<keyword evidence="4 10" id="KW-0812">Transmembrane</keyword>
<dbReference type="PANTHER" id="PTHR42650">
    <property type="entry name" value="TAIL-ANCHORED PROTEIN INSERTION RECEPTOR WRB"/>
    <property type="match status" value="1"/>
</dbReference>
<evidence type="ECO:0000256" key="8">
    <source>
        <dbReference type="ARBA" id="ARBA00032437"/>
    </source>
</evidence>
<proteinExistence type="inferred from homology"/>
<evidence type="ECO:0000256" key="5">
    <source>
        <dbReference type="ARBA" id="ARBA00022824"/>
    </source>
</evidence>
<accession>A0AA89BU82</accession>
<keyword evidence="6 10" id="KW-1133">Transmembrane helix</keyword>
<keyword evidence="12" id="KW-1185">Reference proteome</keyword>
<evidence type="ECO:0000256" key="3">
    <source>
        <dbReference type="ARBA" id="ARBA00017951"/>
    </source>
</evidence>
<feature type="non-terminal residue" evidence="11">
    <location>
        <position position="1"/>
    </location>
</feature>
<evidence type="ECO:0000256" key="2">
    <source>
        <dbReference type="ARBA" id="ARBA00010799"/>
    </source>
</evidence>
<dbReference type="AlphaFoldDB" id="A0AA89BU82"/>
<dbReference type="Gene3D" id="1.10.287.660">
    <property type="entry name" value="Helix hairpin bin"/>
    <property type="match status" value="1"/>
</dbReference>
<comment type="subcellular location">
    <subcellularLocation>
        <location evidence="1">Endoplasmic reticulum membrane</location>
        <topology evidence="1">Multi-pass membrane protein</topology>
    </subcellularLocation>
</comment>
<dbReference type="Pfam" id="PF04420">
    <property type="entry name" value="CHD5"/>
    <property type="match status" value="1"/>
</dbReference>
<evidence type="ECO:0000256" key="6">
    <source>
        <dbReference type="ARBA" id="ARBA00022989"/>
    </source>
</evidence>
<keyword evidence="7 10" id="KW-0472">Membrane</keyword>
<dbReference type="GO" id="GO:0005789">
    <property type="term" value="C:endoplasmic reticulum membrane"/>
    <property type="evidence" value="ECO:0007669"/>
    <property type="project" value="UniProtKB-SubCell"/>
</dbReference>
<sequence>IEQRVLIIGDDELNLRSQVKELKSEQSTISMTEEFAKHAKLQRKIDKFTKEIKRLASQRSQKMTMVNMAVKVGIKVIHTITMLSLIIWYRNVPLLMFPEGVFWPFFIQKFVAFPTGVPGKTKNIEKYGEDVKKKRMKQFCLKISVSKSELNTCSFFFSFNVYIHTTYQC</sequence>
<dbReference type="InterPro" id="IPR028945">
    <property type="entry name" value="Get1"/>
</dbReference>
<gene>
    <name evidence="11" type="ORF">FSP39_016483</name>
</gene>
<dbReference type="GO" id="GO:0043495">
    <property type="term" value="F:protein-membrane adaptor activity"/>
    <property type="evidence" value="ECO:0007669"/>
    <property type="project" value="TreeGrafter"/>
</dbReference>
<evidence type="ECO:0000256" key="9">
    <source>
        <dbReference type="ARBA" id="ARBA00033006"/>
    </source>
</evidence>
<evidence type="ECO:0000256" key="1">
    <source>
        <dbReference type="ARBA" id="ARBA00004477"/>
    </source>
</evidence>
<evidence type="ECO:0000256" key="7">
    <source>
        <dbReference type="ARBA" id="ARBA00023136"/>
    </source>
</evidence>
<dbReference type="InterPro" id="IPR029012">
    <property type="entry name" value="Helix_hairpin_bin_sf"/>
</dbReference>
<dbReference type="Proteomes" id="UP001186944">
    <property type="component" value="Unassembled WGS sequence"/>
</dbReference>
<name>A0AA89BU82_PINIB</name>
<dbReference type="GO" id="GO:0043529">
    <property type="term" value="C:GET complex"/>
    <property type="evidence" value="ECO:0007669"/>
    <property type="project" value="TreeGrafter"/>
</dbReference>
<reference evidence="11" key="1">
    <citation type="submission" date="2019-08" db="EMBL/GenBank/DDBJ databases">
        <title>The improved chromosome-level genome for the pearl oyster Pinctada fucata martensii using PacBio sequencing and Hi-C.</title>
        <authorList>
            <person name="Zheng Z."/>
        </authorList>
    </citation>
    <scope>NUCLEOTIDE SEQUENCE</scope>
    <source>
        <strain evidence="11">ZZ-2019</strain>
        <tissue evidence="11">Adductor muscle</tissue>
    </source>
</reference>
<protein>
    <recommendedName>
        <fullName evidence="3">Guided entry of tail-anchored proteins factor 1</fullName>
    </recommendedName>
    <alternativeName>
        <fullName evidence="8">Tail-anchored protein insertion receptor WRB</fullName>
    </alternativeName>
    <alternativeName>
        <fullName evidence="9">Tryptophan-rich basic protein</fullName>
    </alternativeName>
</protein>
<organism evidence="11 12">
    <name type="scientific">Pinctada imbricata</name>
    <name type="common">Atlantic pearl-oyster</name>
    <name type="synonym">Pinctada martensii</name>
    <dbReference type="NCBI Taxonomy" id="66713"/>
    <lineage>
        <taxon>Eukaryota</taxon>
        <taxon>Metazoa</taxon>
        <taxon>Spiralia</taxon>
        <taxon>Lophotrochozoa</taxon>
        <taxon>Mollusca</taxon>
        <taxon>Bivalvia</taxon>
        <taxon>Autobranchia</taxon>
        <taxon>Pteriomorphia</taxon>
        <taxon>Pterioida</taxon>
        <taxon>Pterioidea</taxon>
        <taxon>Pteriidae</taxon>
        <taxon>Pinctada</taxon>
    </lineage>
</organism>
<dbReference type="GO" id="GO:0071816">
    <property type="term" value="P:tail-anchored membrane protein insertion into ER membrane"/>
    <property type="evidence" value="ECO:0007669"/>
    <property type="project" value="InterPro"/>
</dbReference>
<evidence type="ECO:0000256" key="4">
    <source>
        <dbReference type="ARBA" id="ARBA00022692"/>
    </source>
</evidence>
<comment type="caution">
    <text evidence="11">The sequence shown here is derived from an EMBL/GenBank/DDBJ whole genome shotgun (WGS) entry which is preliminary data.</text>
</comment>
<dbReference type="EMBL" id="VSWD01000010">
    <property type="protein sequence ID" value="KAK3091014.1"/>
    <property type="molecule type" value="Genomic_DNA"/>
</dbReference>
<keyword evidence="5" id="KW-0256">Endoplasmic reticulum</keyword>
<evidence type="ECO:0000313" key="11">
    <source>
        <dbReference type="EMBL" id="KAK3091014.1"/>
    </source>
</evidence>
<feature type="transmembrane region" description="Helical" evidence="10">
    <location>
        <begin position="68"/>
        <end position="89"/>
    </location>
</feature>